<dbReference type="Proteomes" id="UP001595596">
    <property type="component" value="Unassembled WGS sequence"/>
</dbReference>
<accession>A0ABV7RVM4</accession>
<proteinExistence type="predicted"/>
<dbReference type="EMBL" id="JBHRXE010000004">
    <property type="protein sequence ID" value="MFC3568041.1"/>
    <property type="molecule type" value="Genomic_DNA"/>
</dbReference>
<name>A0ABV7RVM4_9RHOB</name>
<keyword evidence="3" id="KW-1185">Reference proteome</keyword>
<organism evidence="2 3">
    <name type="scientific">Paracoccus simplex</name>
    <dbReference type="NCBI Taxonomy" id="2086346"/>
    <lineage>
        <taxon>Bacteria</taxon>
        <taxon>Pseudomonadati</taxon>
        <taxon>Pseudomonadota</taxon>
        <taxon>Alphaproteobacteria</taxon>
        <taxon>Rhodobacterales</taxon>
        <taxon>Paracoccaceae</taxon>
        <taxon>Paracoccus</taxon>
    </lineage>
</organism>
<comment type="caution">
    <text evidence="2">The sequence shown here is derived from an EMBL/GenBank/DDBJ whole genome shotgun (WGS) entry which is preliminary data.</text>
</comment>
<dbReference type="RefSeq" id="WP_379027571.1">
    <property type="nucleotide sequence ID" value="NZ_JBHRXE010000004.1"/>
</dbReference>
<sequence>MNNRQLAFFCGLAAGFVLKGFCDLAMTPRGEPAGPPRVRTAGRHEMEDPPRDWDMVDEQGDESFPASDPPGNY</sequence>
<evidence type="ECO:0008006" key="4">
    <source>
        <dbReference type="Google" id="ProtNLM"/>
    </source>
</evidence>
<feature type="compositionally biased region" description="Basic and acidic residues" evidence="1">
    <location>
        <begin position="42"/>
        <end position="54"/>
    </location>
</feature>
<feature type="region of interest" description="Disordered" evidence="1">
    <location>
        <begin position="27"/>
        <end position="73"/>
    </location>
</feature>
<protein>
    <recommendedName>
        <fullName evidence="4">Secreted protein</fullName>
    </recommendedName>
</protein>
<evidence type="ECO:0000313" key="3">
    <source>
        <dbReference type="Proteomes" id="UP001595596"/>
    </source>
</evidence>
<evidence type="ECO:0000313" key="2">
    <source>
        <dbReference type="EMBL" id="MFC3568041.1"/>
    </source>
</evidence>
<evidence type="ECO:0000256" key="1">
    <source>
        <dbReference type="SAM" id="MobiDB-lite"/>
    </source>
</evidence>
<reference evidence="3" key="1">
    <citation type="journal article" date="2019" name="Int. J. Syst. Evol. Microbiol.">
        <title>The Global Catalogue of Microorganisms (GCM) 10K type strain sequencing project: providing services to taxonomists for standard genome sequencing and annotation.</title>
        <authorList>
            <consortium name="The Broad Institute Genomics Platform"/>
            <consortium name="The Broad Institute Genome Sequencing Center for Infectious Disease"/>
            <person name="Wu L."/>
            <person name="Ma J."/>
        </authorList>
    </citation>
    <scope>NUCLEOTIDE SEQUENCE [LARGE SCALE GENOMIC DNA]</scope>
    <source>
        <strain evidence="3">VKM B-3226</strain>
    </source>
</reference>
<gene>
    <name evidence="2" type="ORF">ACFOMP_01080</name>
</gene>